<dbReference type="EMBL" id="PEDL01000017">
    <property type="protein sequence ID" value="PHV69851.1"/>
    <property type="molecule type" value="Genomic_DNA"/>
</dbReference>
<organism evidence="1 2">
    <name type="scientific">Sporanaerobium hydrogeniformans</name>
    <dbReference type="NCBI Taxonomy" id="3072179"/>
    <lineage>
        <taxon>Bacteria</taxon>
        <taxon>Bacillati</taxon>
        <taxon>Bacillota</taxon>
        <taxon>Clostridia</taxon>
        <taxon>Lachnospirales</taxon>
        <taxon>Lachnospiraceae</taxon>
        <taxon>Sporanaerobium</taxon>
    </lineage>
</organism>
<comment type="caution">
    <text evidence="1">The sequence shown here is derived from an EMBL/GenBank/DDBJ whole genome shotgun (WGS) entry which is preliminary data.</text>
</comment>
<accession>A0AC61DAT0</accession>
<gene>
    <name evidence="1" type="ORF">CS063_13510</name>
</gene>
<evidence type="ECO:0000313" key="2">
    <source>
        <dbReference type="Proteomes" id="UP000224460"/>
    </source>
</evidence>
<evidence type="ECO:0000313" key="1">
    <source>
        <dbReference type="EMBL" id="PHV69851.1"/>
    </source>
</evidence>
<keyword evidence="2" id="KW-1185">Reference proteome</keyword>
<sequence>MKKRRIAGVLAGILLLNAFPVLGNTQDKLPADGISPIVVGHDGTGSNMYPKARITFKKATNHSILEGNSNDKAEAEFYRLSLEDAFGNRITSNQIPATGENTYTLQMEDVLPDPNQFKNGSLYKVSVIPGHWHTNEENKQYEAGITGTGEHPKKYFVTDFNTTAREVGDAIQIVWEYIPGATYKLVYIDKDVSTKAGVDGTDGSNPTGVGSQTVTITEETAQLITEKGVRKVKYTIPNTRPGQKYSAYVVVDDINSSFLKDRFSNIGINTETPKIVNATRSVELNITSIGKGRIELSWKLGAWADNNTLQTTKIWRRQEGEVGYTLIGTINNAALQPRDPERFEHDEPKVKSYYYVEYMFLGGETLTTKEVEYVPYELREQPLKPQIPEPYSDSVQTQEGFNKADYLVKGDDISQDKMKMHTFYSKNQNPLQLQLVWDAPKHRVNGEERVEYSMKYDIWVVDYETLLADETLEPVIEDFTAKEGDEQSVIFKQDNTTAVGFKTLLTQYVNRQGEIKKLIANNTYYIKIVAKRNYSGIYEESQPTIVAITVDKNGDIFTPPVLAKPPLRIQANGIKEESITMEWLESWHEITANDPSKYTDEEERFFAKLWNSKVYTGGKPEIKFAGSEGLKEHLLLTQTELELVKQTVGSTYGANYKDRYVTLGNDVKYEVKPLLYDDVIKAMKEEITTTSALEIEKWIYDNEKDSTTGWQTITPGAANHGDGLAWKQYTMGGLKPNTRYIVMIRAYRELETGEKLTQTFPSFVIGTTNTSFENPEAKPIVPVLMPNGVTDSSVSVAWTYNSDFIYELVYSRTGDPDKAKTWEFTISDKPGDKNYVSNGAKASVTITGLIPETTYNVWIRAKQKIGTEVSAWSNPVTQTTTTIGVPDAPRGLGPAAYESILELGKDFKPVTESYITVEWMRIQEDLDNQAEITNKKYEYIVEFADNPEFMDAIEVSTSGQNNTGDTTAKFEIHAKNMIQFKGLVANRPYYVRVKTVLTFKDTETERTIIKESAYTARVRILTKNSDNEYDAGDNEYVVTFPNAVEESYSSGIWTYEIVDTNKIISDLINKKAYYYTIPLIRYNNRYDADVRRLKMSKALADTLANLNMELKVVTSVGTYEIPVKHMSYALKGYKATDSVQFEFTKGMEYKLGFIVKPYPEKFVKGEQLGITVRSGTKQNVIKSFTNPIKVKLKLDGIRDYSYKTLTASTYNYDTANWNNETYTIEGEKETYISYKTAFTGLYALYETQMQAVSGTTSYIMSKLAATYNISGLGSVYYKSDYVYRDQYVNLLLGIAENQVGIDLTASASSQTFEKARRAGLYTSSHSSVLTQEEAIAGIVKLYELKQGYKIKPSKMTFVGVSPTYTEAVSKAYAIGLIEGITAKNKVTFEELSSWIWQVIE</sequence>
<proteinExistence type="predicted"/>
<reference evidence="1" key="1">
    <citation type="submission" date="2017-10" db="EMBL/GenBank/DDBJ databases">
        <title>Genome sequence of cellulolytic Lachnospiraceae bacterium XHS1971 isolated from hotspring sediment.</title>
        <authorList>
            <person name="Vasudevan G."/>
            <person name="Joshi A.J."/>
            <person name="Hivarkar S."/>
            <person name="Lanjekar V.B."/>
            <person name="Dhakephalkar P.K."/>
            <person name="Dagar S."/>
        </authorList>
    </citation>
    <scope>NUCLEOTIDE SEQUENCE</scope>
    <source>
        <strain evidence="1">XHS1971</strain>
    </source>
</reference>
<protein>
    <submittedName>
        <fullName evidence="1">Uncharacterized protein</fullName>
    </submittedName>
</protein>
<name>A0AC61DAT0_9FIRM</name>
<dbReference type="Proteomes" id="UP000224460">
    <property type="component" value="Unassembled WGS sequence"/>
</dbReference>